<accession>M4H743</accession>
<dbReference type="PANTHER" id="PTHR12220">
    <property type="entry name" value="50S/60S RIBOSOMAL PROTEIN L16"/>
    <property type="match status" value="1"/>
</dbReference>
<evidence type="ECO:0000256" key="3">
    <source>
        <dbReference type="ARBA" id="ARBA00023274"/>
    </source>
</evidence>
<dbReference type="GO" id="GO:0019843">
    <property type="term" value="F:rRNA binding"/>
    <property type="evidence" value="ECO:0007669"/>
    <property type="project" value="InterPro"/>
</dbReference>
<dbReference type="OMA" id="KGAVEYW"/>
<dbReference type="EMBL" id="KX580902">
    <property type="protein sequence ID" value="AOS85637.1"/>
    <property type="molecule type" value="Genomic_DNA"/>
</dbReference>
<geneLocation type="mitochondrion" evidence="5"/>
<dbReference type="AlphaFoldDB" id="M4H743"/>
<keyword evidence="5" id="KW-0496">Mitochondrion</keyword>
<keyword evidence="2 4" id="KW-0689">Ribosomal protein</keyword>
<dbReference type="GeneID" id="15332083"/>
<evidence type="ECO:0000313" key="7">
    <source>
        <dbReference type="EMBL" id="AOS85683.1"/>
    </source>
</evidence>
<reference evidence="5" key="1">
    <citation type="journal article" date="2013" name="J. Eukaryot. Microbiol.">
        <title>The Mitochondrial Genome and a 60-kb Nuclear DNA Segment from Naegleria fowleri, the Causative Agent of Primary Amoebic Meningoencephalitis.</title>
        <authorList>
            <person name="Herman E.K."/>
            <person name="Greninger A.L."/>
            <person name="Visvesvara G.S."/>
            <person name="Marciano-Cabral F."/>
            <person name="Dacks J.B."/>
            <person name="Chiu C.Y."/>
        </authorList>
    </citation>
    <scope>NUCLEOTIDE SEQUENCE</scope>
</reference>
<dbReference type="RefSeq" id="YP_007890044.1">
    <property type="nucleotide sequence ID" value="NC_021104.1"/>
</dbReference>
<name>M4H743_NAEFO</name>
<evidence type="ECO:0000256" key="1">
    <source>
        <dbReference type="ARBA" id="ARBA00008931"/>
    </source>
</evidence>
<dbReference type="InterPro" id="IPR036920">
    <property type="entry name" value="Ribosomal_uL16_sf"/>
</dbReference>
<dbReference type="Gene3D" id="3.90.1170.10">
    <property type="entry name" value="Ribosomal protein L10e/L16"/>
    <property type="match status" value="1"/>
</dbReference>
<evidence type="ECO:0000256" key="4">
    <source>
        <dbReference type="RuleBase" id="RU004413"/>
    </source>
</evidence>
<keyword evidence="3 4" id="KW-0687">Ribonucleoprotein</keyword>
<dbReference type="PANTHER" id="PTHR12220:SF13">
    <property type="entry name" value="LARGE RIBOSOMAL SUBUNIT PROTEIN UL16M"/>
    <property type="match status" value="1"/>
</dbReference>
<proteinExistence type="inferred from homology"/>
<reference evidence="7" key="3">
    <citation type="submission" date="2016-07" db="EMBL/GenBank/DDBJ databases">
        <title>genome sequences of Naegleria fowleri mitochondria.</title>
        <authorList>
            <person name="Greninger A.L."/>
            <person name="Jerome K."/>
            <person name="Dixon T."/>
        </authorList>
    </citation>
    <scope>NUCLEOTIDE SEQUENCE</scope>
    <source>
        <strain evidence="7">V419</strain>
    </source>
</reference>
<dbReference type="SMR" id="M4H743"/>
<comment type="similarity">
    <text evidence="1 4">Belongs to the universal ribosomal protein uL16 family.</text>
</comment>
<gene>
    <name evidence="5" type="primary">rpl16</name>
</gene>
<dbReference type="InterPro" id="IPR047873">
    <property type="entry name" value="Ribosomal_uL16"/>
</dbReference>
<dbReference type="GO" id="GO:0003735">
    <property type="term" value="F:structural constituent of ribosome"/>
    <property type="evidence" value="ECO:0007669"/>
    <property type="project" value="InterPro"/>
</dbReference>
<evidence type="ECO:0000256" key="2">
    <source>
        <dbReference type="ARBA" id="ARBA00022980"/>
    </source>
</evidence>
<dbReference type="GO" id="GO:0005762">
    <property type="term" value="C:mitochondrial large ribosomal subunit"/>
    <property type="evidence" value="ECO:0007669"/>
    <property type="project" value="TreeGrafter"/>
</dbReference>
<dbReference type="SUPFAM" id="SSF54686">
    <property type="entry name" value="Ribosomal protein L16p/L10e"/>
    <property type="match status" value="1"/>
</dbReference>
<evidence type="ECO:0000313" key="6">
    <source>
        <dbReference type="EMBL" id="AOS85637.1"/>
    </source>
</evidence>
<dbReference type="EMBL" id="JX174181">
    <property type="protein sequence ID" value="AFP72317.1"/>
    <property type="molecule type" value="Genomic_DNA"/>
</dbReference>
<dbReference type="Pfam" id="PF00252">
    <property type="entry name" value="Ribosomal_L16"/>
    <property type="match status" value="1"/>
</dbReference>
<dbReference type="PRINTS" id="PR00060">
    <property type="entry name" value="RIBOSOMALL16"/>
</dbReference>
<organism evidence="5">
    <name type="scientific">Naegleria fowleri</name>
    <name type="common">Brain eating amoeba</name>
    <dbReference type="NCBI Taxonomy" id="5763"/>
    <lineage>
        <taxon>Eukaryota</taxon>
        <taxon>Discoba</taxon>
        <taxon>Heterolobosea</taxon>
        <taxon>Tetramitia</taxon>
        <taxon>Eutetramitia</taxon>
        <taxon>Vahlkampfiidae</taxon>
        <taxon>Naegleria</taxon>
    </lineage>
</organism>
<dbReference type="InterPro" id="IPR000114">
    <property type="entry name" value="Ribosomal_uL16_bact-type"/>
</dbReference>
<dbReference type="CDD" id="cd01433">
    <property type="entry name" value="Ribosomal_L16_L10e"/>
    <property type="match status" value="1"/>
</dbReference>
<protein>
    <submittedName>
        <fullName evidence="5">Ribosomal protein L16</fullName>
    </submittedName>
</protein>
<dbReference type="InterPro" id="IPR016180">
    <property type="entry name" value="Ribosomal_uL16_dom"/>
</dbReference>
<dbReference type="EMBL" id="KX580903">
    <property type="protein sequence ID" value="AOS85683.1"/>
    <property type="molecule type" value="Genomic_DNA"/>
</dbReference>
<evidence type="ECO:0000313" key="5">
    <source>
        <dbReference type="EMBL" id="AFP72317.1"/>
    </source>
</evidence>
<reference evidence="6" key="2">
    <citation type="submission" date="2016-07" db="EMBL/GenBank/DDBJ databases">
        <title>genome sequence of Naegleria fowleri mitochondria.</title>
        <authorList>
            <person name="Greninger A.L."/>
            <person name="Jerome K."/>
            <person name="Dixon T."/>
        </authorList>
    </citation>
    <scope>NUCLEOTIDE SEQUENCE</scope>
    <source>
        <strain evidence="6">V511</strain>
    </source>
</reference>
<dbReference type="GO" id="GO:0032543">
    <property type="term" value="P:mitochondrial translation"/>
    <property type="evidence" value="ECO:0007669"/>
    <property type="project" value="TreeGrafter"/>
</dbReference>
<sequence length="141" mass="16154">MISRFTRRIHKNCVYNHKINSSSNLLLSGNIGFVSLSNGVLTKEQIECCRVIIRRELKKKGFLLIRCNFLIPLTSKPTGVRMGKGKGAIDKYINFVHIYDCLFELNSIPIYLAVKLLDKISYKLPIKVCLIDSNKNIYMSK</sequence>